<proteinExistence type="predicted"/>
<evidence type="ECO:0000313" key="3">
    <source>
        <dbReference type="Proteomes" id="UP001163846"/>
    </source>
</evidence>
<dbReference type="AlphaFoldDB" id="A0AA38PCQ9"/>
<dbReference type="Proteomes" id="UP001163846">
    <property type="component" value="Unassembled WGS sequence"/>
</dbReference>
<reference evidence="2" key="1">
    <citation type="submission" date="2022-08" db="EMBL/GenBank/DDBJ databases">
        <authorList>
            <consortium name="DOE Joint Genome Institute"/>
            <person name="Min B."/>
            <person name="Riley R."/>
            <person name="Sierra-Patev S."/>
            <person name="Naranjo-Ortiz M."/>
            <person name="Looney B."/>
            <person name="Konkel Z."/>
            <person name="Slot J.C."/>
            <person name="Sakamoto Y."/>
            <person name="Steenwyk J.L."/>
            <person name="Rokas A."/>
            <person name="Carro J."/>
            <person name="Camarero S."/>
            <person name="Ferreira P."/>
            <person name="Molpeceres G."/>
            <person name="Ruiz-Duenas F.J."/>
            <person name="Serrano A."/>
            <person name="Henrissat B."/>
            <person name="Drula E."/>
            <person name="Hughes K.W."/>
            <person name="Mata J.L."/>
            <person name="Ishikawa N.K."/>
            <person name="Vargas-Isla R."/>
            <person name="Ushijima S."/>
            <person name="Smith C.A."/>
            <person name="Ahrendt S."/>
            <person name="Andreopoulos W."/>
            <person name="He G."/>
            <person name="Labutti K."/>
            <person name="Lipzen A."/>
            <person name="Ng V."/>
            <person name="Sandor L."/>
            <person name="Barry K."/>
            <person name="Martinez A.T."/>
            <person name="Xiao Y."/>
            <person name="Gibbons J.G."/>
            <person name="Terashima K."/>
            <person name="Hibbett D.S."/>
            <person name="Grigoriev I.V."/>
        </authorList>
    </citation>
    <scope>NUCLEOTIDE SEQUENCE</scope>
    <source>
        <strain evidence="2">TFB9207</strain>
    </source>
</reference>
<accession>A0AA38PCQ9</accession>
<feature type="chain" id="PRO_5041312658" evidence="1">
    <location>
        <begin position="20"/>
        <end position="147"/>
    </location>
</feature>
<name>A0AA38PCQ9_9AGAR</name>
<evidence type="ECO:0000256" key="1">
    <source>
        <dbReference type="SAM" id="SignalP"/>
    </source>
</evidence>
<keyword evidence="1" id="KW-0732">Signal</keyword>
<organism evidence="2 3">
    <name type="scientific">Lentinula raphanica</name>
    <dbReference type="NCBI Taxonomy" id="153919"/>
    <lineage>
        <taxon>Eukaryota</taxon>
        <taxon>Fungi</taxon>
        <taxon>Dikarya</taxon>
        <taxon>Basidiomycota</taxon>
        <taxon>Agaricomycotina</taxon>
        <taxon>Agaricomycetes</taxon>
        <taxon>Agaricomycetidae</taxon>
        <taxon>Agaricales</taxon>
        <taxon>Marasmiineae</taxon>
        <taxon>Omphalotaceae</taxon>
        <taxon>Lentinula</taxon>
    </lineage>
</organism>
<sequence>MRFKIVSLALLLRLTVSFAIPLHADSNIRPRGQAVSRISETLETIIHITFLHESAGQNFAEPYPRTIEPRDVQDVLDDYIGRNFDLLRSGWLLKFHNGYNGSLTPPFDLAVNLSSRVDLYPRDGVEDEGCPRYIWCTRNIEVVTAAR</sequence>
<feature type="signal peptide" evidence="1">
    <location>
        <begin position="1"/>
        <end position="19"/>
    </location>
</feature>
<dbReference type="EMBL" id="MU806076">
    <property type="protein sequence ID" value="KAJ3840499.1"/>
    <property type="molecule type" value="Genomic_DNA"/>
</dbReference>
<evidence type="ECO:0000313" key="2">
    <source>
        <dbReference type="EMBL" id="KAJ3840499.1"/>
    </source>
</evidence>
<gene>
    <name evidence="2" type="ORF">F5878DRAFT_612965</name>
</gene>
<comment type="caution">
    <text evidence="2">The sequence shown here is derived from an EMBL/GenBank/DDBJ whole genome shotgun (WGS) entry which is preliminary data.</text>
</comment>
<protein>
    <submittedName>
        <fullName evidence="2">Uncharacterized protein</fullName>
    </submittedName>
</protein>
<keyword evidence="3" id="KW-1185">Reference proteome</keyword>